<reference evidence="4" key="1">
    <citation type="submission" date="2022-11" db="EMBL/GenBank/DDBJ databases">
        <title>Lacrimispora xylanolytica sy1, complete genome.</title>
        <authorList>
            <person name="Choi S."/>
        </authorList>
    </citation>
    <scope>NUCLEOTIDE SEQUENCE</scope>
    <source>
        <strain evidence="4">Sy1</strain>
    </source>
</reference>
<dbReference type="InterPro" id="IPR049046">
    <property type="entry name" value="Beta-AFase-like_GH127_middle"/>
</dbReference>
<dbReference type="Pfam" id="PF20737">
    <property type="entry name" value="Glyco_hydro127C"/>
    <property type="match status" value="1"/>
</dbReference>
<evidence type="ECO:0000259" key="2">
    <source>
        <dbReference type="Pfam" id="PF20736"/>
    </source>
</evidence>
<dbReference type="GO" id="GO:0016787">
    <property type="term" value="F:hydrolase activity"/>
    <property type="evidence" value="ECO:0007669"/>
    <property type="project" value="UniProtKB-KW"/>
</dbReference>
<keyword evidence="5" id="KW-1185">Reference proteome</keyword>
<evidence type="ECO:0000313" key="4">
    <source>
        <dbReference type="EMBL" id="WAJ22398.1"/>
    </source>
</evidence>
<dbReference type="Pfam" id="PF07944">
    <property type="entry name" value="Beta-AFase-like_GH127_cat"/>
    <property type="match status" value="1"/>
</dbReference>
<dbReference type="Pfam" id="PF20736">
    <property type="entry name" value="Glyco_hydro127M"/>
    <property type="match status" value="1"/>
</dbReference>
<dbReference type="PANTHER" id="PTHR43465">
    <property type="entry name" value="DUF1680 DOMAIN PROTEIN (AFU_ORTHOLOGUE AFUA_1G08910)"/>
    <property type="match status" value="1"/>
</dbReference>
<keyword evidence="4" id="KW-0378">Hydrolase</keyword>
<protein>
    <submittedName>
        <fullName evidence="4">Glycoside hydrolase family 127 protein</fullName>
    </submittedName>
</protein>
<dbReference type="Proteomes" id="UP001163115">
    <property type="component" value="Chromosome"/>
</dbReference>
<dbReference type="InterPro" id="IPR012341">
    <property type="entry name" value="6hp_glycosidase-like_sf"/>
</dbReference>
<evidence type="ECO:0000259" key="1">
    <source>
        <dbReference type="Pfam" id="PF07944"/>
    </source>
</evidence>
<evidence type="ECO:0000313" key="5">
    <source>
        <dbReference type="Proteomes" id="UP001163115"/>
    </source>
</evidence>
<feature type="domain" description="Non-reducing end beta-L-arabinofuranosidase-like GH127 C-terminal" evidence="3">
    <location>
        <begin position="534"/>
        <end position="645"/>
    </location>
</feature>
<accession>A0ABY7A9G8</accession>
<evidence type="ECO:0000259" key="3">
    <source>
        <dbReference type="Pfam" id="PF20737"/>
    </source>
</evidence>
<dbReference type="InterPro" id="IPR049174">
    <property type="entry name" value="Beta-AFase-like"/>
</dbReference>
<proteinExistence type="predicted"/>
<dbReference type="InterPro" id="IPR049049">
    <property type="entry name" value="Beta-AFase-like_GH127_C"/>
</dbReference>
<gene>
    <name evidence="4" type="ORF">OW255_12510</name>
</gene>
<name>A0ABY7A9G8_9FIRM</name>
<sequence>MEGNKLTSVDLKHIEIQDSFWGKYINLVDEVILPFQWELINDRVEGAEKSYCIRNFRIAAGKETGEHKGMVFQDTDAAKWLEAVAYSLNKNRNSRLEEAADQTIDLIAEAQCEDGYLNTYYTITGNQRWSNLFEGHELYTAGHMIEAAVAYYQATGKRKFLDVVCKLADYICQVFGPEEGKIHGYPGHPEVELALVKLYRITGNNNYLCLADYFVRTRGERPCYFLNEDCIKNGNYIFPEFKDFDLDYNQSHMPLSEQMTAEGHGVRAVYLYSAMADLAYEYQDEDLLRQCETLWDNIVNKRMYITGSIGSASYGERFTGDYDLPNDTNYSESCATVGLAMFSNRMFHLTRDGKYMDIVEKALYNTLLSGIAMDGKHFFYVNPLEMVPETVKKNPTYRHVKTTRQLWFGVACCPPNIARTLASLGNYIYAVDEHTIYVNLFIQSSIDCQLSGRNVNVRQESNYPESGKVTLFVKPQEEGSEFTLAIRIPTYCKEAVLRINGKEESPQPEKGYVHIRRLWKKEEEVVIELKVPFRYVRSNPRVRHNIGRISLMKGPVVYCLEEADNGDYLSTAVIDTRIEPKEEFDHQLLKGTLCARIKGARIDYGKTGSSLYEAERPVYKEAEFKAVPYSSWNNRGEGEMIVWMREKD</sequence>
<dbReference type="PANTHER" id="PTHR43465:SF2">
    <property type="entry name" value="DUF1680 DOMAIN PROTEIN (AFU_ORTHOLOGUE AFUA_1G08910)"/>
    <property type="match status" value="1"/>
</dbReference>
<dbReference type="EMBL" id="CP113524">
    <property type="protein sequence ID" value="WAJ22398.1"/>
    <property type="molecule type" value="Genomic_DNA"/>
</dbReference>
<feature type="domain" description="Non-reducing end beta-L-arabinofuranosidase-like GH127 middle" evidence="2">
    <location>
        <begin position="435"/>
        <end position="530"/>
    </location>
</feature>
<dbReference type="Gene3D" id="1.50.10.10">
    <property type="match status" value="1"/>
</dbReference>
<dbReference type="InterPro" id="IPR012878">
    <property type="entry name" value="Beta-AFase-like_GH127_cat"/>
</dbReference>
<feature type="domain" description="Non-reducing end beta-L-arabinofuranosidase-like GH127 catalytic" evidence="1">
    <location>
        <begin position="14"/>
        <end position="425"/>
    </location>
</feature>
<organism evidence="4 5">
    <name type="scientific">Lacrimispora xylanolytica</name>
    <dbReference type="NCBI Taxonomy" id="29375"/>
    <lineage>
        <taxon>Bacteria</taxon>
        <taxon>Bacillati</taxon>
        <taxon>Bacillota</taxon>
        <taxon>Clostridia</taxon>
        <taxon>Lachnospirales</taxon>
        <taxon>Lachnospiraceae</taxon>
        <taxon>Lacrimispora</taxon>
    </lineage>
</organism>
<dbReference type="RefSeq" id="WP_268114279.1">
    <property type="nucleotide sequence ID" value="NZ_CP113524.1"/>
</dbReference>
<dbReference type="InterPro" id="IPR008928">
    <property type="entry name" value="6-hairpin_glycosidase_sf"/>
</dbReference>
<dbReference type="SUPFAM" id="SSF48208">
    <property type="entry name" value="Six-hairpin glycosidases"/>
    <property type="match status" value="1"/>
</dbReference>